<evidence type="ECO:0000313" key="2">
    <source>
        <dbReference type="EMBL" id="KAF1762446.1"/>
    </source>
</evidence>
<reference evidence="2 3" key="1">
    <citation type="submission" date="2019-12" db="EMBL/GenBank/DDBJ databases">
        <title>Chromosome-level assembly of the Caenorhabditis remanei genome.</title>
        <authorList>
            <person name="Teterina A.A."/>
            <person name="Willis J.H."/>
            <person name="Phillips P.C."/>
        </authorList>
    </citation>
    <scope>NUCLEOTIDE SEQUENCE [LARGE SCALE GENOMIC DNA]</scope>
    <source>
        <strain evidence="2 3">PX506</strain>
        <tissue evidence="2">Whole organism</tissue>
    </source>
</reference>
<feature type="region of interest" description="Disordered" evidence="1">
    <location>
        <begin position="201"/>
        <end position="231"/>
    </location>
</feature>
<feature type="region of interest" description="Disordered" evidence="1">
    <location>
        <begin position="1"/>
        <end position="123"/>
    </location>
</feature>
<dbReference type="AlphaFoldDB" id="A0A6A5H6G1"/>
<feature type="compositionally biased region" description="Basic and acidic residues" evidence="1">
    <location>
        <begin position="253"/>
        <end position="312"/>
    </location>
</feature>
<organism evidence="2 3">
    <name type="scientific">Caenorhabditis remanei</name>
    <name type="common">Caenorhabditis vulgaris</name>
    <dbReference type="NCBI Taxonomy" id="31234"/>
    <lineage>
        <taxon>Eukaryota</taxon>
        <taxon>Metazoa</taxon>
        <taxon>Ecdysozoa</taxon>
        <taxon>Nematoda</taxon>
        <taxon>Chromadorea</taxon>
        <taxon>Rhabditida</taxon>
        <taxon>Rhabditina</taxon>
        <taxon>Rhabditomorpha</taxon>
        <taxon>Rhabditoidea</taxon>
        <taxon>Rhabditidae</taxon>
        <taxon>Peloderinae</taxon>
        <taxon>Caenorhabditis</taxon>
    </lineage>
</organism>
<dbReference type="RefSeq" id="XP_003111623.2">
    <property type="nucleotide sequence ID" value="XM_003111575.2"/>
</dbReference>
<dbReference type="KEGG" id="crq:GCK72_010708"/>
<comment type="caution">
    <text evidence="2">The sequence shown here is derived from an EMBL/GenBank/DDBJ whole genome shotgun (WGS) entry which is preliminary data.</text>
</comment>
<feature type="compositionally biased region" description="Basic and acidic residues" evidence="1">
    <location>
        <begin position="63"/>
        <end position="72"/>
    </location>
</feature>
<sequence length="428" mass="48958">MDIVMNADPGEDYRTTELSESINIPFDAKIDIETVEDESEQSSAEGESDDLGDGIPDESTDENDTRIQEINREGGSGDAMDSQPERVNGQKILEQGAAEVDRESTVSETESDTKPEPAKGGFETKLEGDTVLIQNPEIKCVLSLEQLLQQLAEGPATDNTEASTSFIPPIFSMLPMISPTPTTPPMPLDVGMVFEQFLQDQRLPSQEKTPRQLKDAQRKRYRRSLETPEETQIRLAKALEYKRKKYDHETDEEQRARLERDAIRKRAERTNESEEKARLRKSKAAEHRKNYLAKESEEKARIRREKDAERRRNSLKNESPEAAQERKAKNAARRRESLKKETEDETLRRRSRDAERRRLYLLNETDEQKERRKTQDAARKRVHRQVKPDDFLTMDADVLLSAMSSDMLAVNPDTKTDPNLSNGLSVMP</sequence>
<proteinExistence type="predicted"/>
<feature type="compositionally biased region" description="Acidic residues" evidence="1">
    <location>
        <begin position="33"/>
        <end position="62"/>
    </location>
</feature>
<feature type="compositionally biased region" description="Basic and acidic residues" evidence="1">
    <location>
        <begin position="323"/>
        <end position="358"/>
    </location>
</feature>
<dbReference type="Proteomes" id="UP000483820">
    <property type="component" value="Chromosome III"/>
</dbReference>
<gene>
    <name evidence="2" type="ORF">GCK72_010708</name>
</gene>
<accession>A0A6A5H6G1</accession>
<evidence type="ECO:0000313" key="3">
    <source>
        <dbReference type="Proteomes" id="UP000483820"/>
    </source>
</evidence>
<feature type="region of interest" description="Disordered" evidence="1">
    <location>
        <begin position="245"/>
        <end position="382"/>
    </location>
</feature>
<dbReference type="CTD" id="9812098"/>
<evidence type="ECO:0000256" key="1">
    <source>
        <dbReference type="SAM" id="MobiDB-lite"/>
    </source>
</evidence>
<dbReference type="GeneID" id="9812098"/>
<dbReference type="EMBL" id="WUAV01000003">
    <property type="protein sequence ID" value="KAF1762446.1"/>
    <property type="molecule type" value="Genomic_DNA"/>
</dbReference>
<feature type="compositionally biased region" description="Basic and acidic residues" evidence="1">
    <location>
        <begin position="208"/>
        <end position="226"/>
    </location>
</feature>
<feature type="compositionally biased region" description="Basic and acidic residues" evidence="1">
    <location>
        <begin position="366"/>
        <end position="379"/>
    </location>
</feature>
<feature type="compositionally biased region" description="Basic and acidic residues" evidence="1">
    <location>
        <begin position="99"/>
        <end position="123"/>
    </location>
</feature>
<protein>
    <submittedName>
        <fullName evidence="2">Uncharacterized protein</fullName>
    </submittedName>
</protein>
<name>A0A6A5H6G1_CAERE</name>